<proteinExistence type="inferred from homology"/>
<dbReference type="InterPro" id="IPR037143">
    <property type="entry name" value="4-PPantetheinyl_Trfase_dom_sf"/>
</dbReference>
<evidence type="ECO:0000256" key="1">
    <source>
        <dbReference type="ARBA" id="ARBA00010990"/>
    </source>
</evidence>
<evidence type="ECO:0000313" key="5">
    <source>
        <dbReference type="Proteomes" id="UP000789803"/>
    </source>
</evidence>
<dbReference type="PANTHER" id="PTHR12215">
    <property type="entry name" value="PHOSPHOPANTETHEINE TRANSFERASE"/>
    <property type="match status" value="1"/>
</dbReference>
<dbReference type="SUPFAM" id="SSF56214">
    <property type="entry name" value="4'-phosphopantetheinyl transferase"/>
    <property type="match status" value="1"/>
</dbReference>
<accession>A0ABM8Q289</accession>
<sequence length="160" mass="19232">MKRIDVFIADEIFAYKLYKKDKRRLRKYKNLSNHSGFKLSRSLKWKYKLKDNICIAHTKNIAVIAKSKQKVGIDIEELKYRDFDAIMSFCFSDDEIRLVNQSDNKMLKFYEIFTTKEAFIKYKNLDFSYLKSVYFNEILTKMNLFHISTDRFLITLITSK</sequence>
<comment type="similarity">
    <text evidence="1">Belongs to the P-Pant transferase superfamily. Gsp/Sfp/HetI/AcpT family.</text>
</comment>
<keyword evidence="5" id="KW-1185">Reference proteome</keyword>
<dbReference type="InterPro" id="IPR008278">
    <property type="entry name" value="4-PPantetheinyl_Trfase_dom"/>
</dbReference>
<comment type="caution">
    <text evidence="4">The sequence shown here is derived from an EMBL/GenBank/DDBJ whole genome shotgun (WGS) entry which is preliminary data.</text>
</comment>
<organism evidence="4 5">
    <name type="scientific">Campylobacter majalis</name>
    <dbReference type="NCBI Taxonomy" id="2790656"/>
    <lineage>
        <taxon>Bacteria</taxon>
        <taxon>Pseudomonadati</taxon>
        <taxon>Campylobacterota</taxon>
        <taxon>Epsilonproteobacteria</taxon>
        <taxon>Campylobacterales</taxon>
        <taxon>Campylobacteraceae</taxon>
        <taxon>Campylobacter</taxon>
    </lineage>
</organism>
<evidence type="ECO:0000259" key="3">
    <source>
        <dbReference type="Pfam" id="PF01648"/>
    </source>
</evidence>
<keyword evidence="2" id="KW-0808">Transferase</keyword>
<dbReference type="PANTHER" id="PTHR12215:SF10">
    <property type="entry name" value="L-AMINOADIPATE-SEMIALDEHYDE DEHYDROGENASE-PHOSPHOPANTETHEINYL TRANSFERASE"/>
    <property type="match status" value="1"/>
</dbReference>
<name>A0ABM8Q289_9BACT</name>
<dbReference type="Pfam" id="PF01648">
    <property type="entry name" value="ACPS"/>
    <property type="match status" value="1"/>
</dbReference>
<evidence type="ECO:0000256" key="2">
    <source>
        <dbReference type="ARBA" id="ARBA00022679"/>
    </source>
</evidence>
<dbReference type="Gene3D" id="3.90.470.20">
    <property type="entry name" value="4'-phosphopantetheinyl transferase domain"/>
    <property type="match status" value="1"/>
</dbReference>
<evidence type="ECO:0000313" key="4">
    <source>
        <dbReference type="EMBL" id="CAD7286961.1"/>
    </source>
</evidence>
<dbReference type="EMBL" id="CAJHOF010000001">
    <property type="protein sequence ID" value="CAD7286961.1"/>
    <property type="molecule type" value="Genomic_DNA"/>
</dbReference>
<dbReference type="Proteomes" id="UP000789803">
    <property type="component" value="Unassembled WGS sequence"/>
</dbReference>
<feature type="domain" description="4'-phosphopantetheinyl transferase" evidence="3">
    <location>
        <begin position="71"/>
        <end position="134"/>
    </location>
</feature>
<reference evidence="4 5" key="1">
    <citation type="submission" date="2020-11" db="EMBL/GenBank/DDBJ databases">
        <authorList>
            <person name="Peeters C."/>
        </authorList>
    </citation>
    <scope>NUCLEOTIDE SEQUENCE [LARGE SCALE GENOMIC DNA]</scope>
    <source>
        <strain evidence="4 5">LMG 7974</strain>
    </source>
</reference>
<dbReference type="InterPro" id="IPR050559">
    <property type="entry name" value="P-Pant_transferase_sf"/>
</dbReference>
<dbReference type="RefSeq" id="WP_229931997.1">
    <property type="nucleotide sequence ID" value="NZ_CAJHOF010000001.1"/>
</dbReference>
<protein>
    <recommendedName>
        <fullName evidence="3">4'-phosphopantetheinyl transferase domain-containing protein</fullName>
    </recommendedName>
</protein>
<gene>
    <name evidence="4" type="ORF">LMG7974_00171</name>
</gene>